<dbReference type="AlphaFoldDB" id="A0A0F9XP85"/>
<evidence type="ECO:0000313" key="2">
    <source>
        <dbReference type="EMBL" id="KKO01212.1"/>
    </source>
</evidence>
<keyword evidence="1" id="KW-1133">Transmembrane helix</keyword>
<feature type="transmembrane region" description="Helical" evidence="1">
    <location>
        <begin position="120"/>
        <end position="139"/>
    </location>
</feature>
<feature type="transmembrane region" description="Helical" evidence="1">
    <location>
        <begin position="69"/>
        <end position="91"/>
    </location>
</feature>
<accession>A0A0F9XP85</accession>
<evidence type="ECO:0000256" key="1">
    <source>
        <dbReference type="SAM" id="Phobius"/>
    </source>
</evidence>
<organism evidence="2">
    <name type="scientific">marine sediment metagenome</name>
    <dbReference type="NCBI Taxonomy" id="412755"/>
    <lineage>
        <taxon>unclassified sequences</taxon>
        <taxon>metagenomes</taxon>
        <taxon>ecological metagenomes</taxon>
    </lineage>
</organism>
<name>A0A0F9XP85_9ZZZZ</name>
<evidence type="ECO:0008006" key="3">
    <source>
        <dbReference type="Google" id="ProtNLM"/>
    </source>
</evidence>
<keyword evidence="1" id="KW-0472">Membrane</keyword>
<proteinExistence type="predicted"/>
<reference evidence="2" key="1">
    <citation type="journal article" date="2015" name="Nature">
        <title>Complex archaea that bridge the gap between prokaryotes and eukaryotes.</title>
        <authorList>
            <person name="Spang A."/>
            <person name="Saw J.H."/>
            <person name="Jorgensen S.L."/>
            <person name="Zaremba-Niedzwiedzka K."/>
            <person name="Martijn J."/>
            <person name="Lind A.E."/>
            <person name="van Eijk R."/>
            <person name="Schleper C."/>
            <person name="Guy L."/>
            <person name="Ettema T.J."/>
        </authorList>
    </citation>
    <scope>NUCLEOTIDE SEQUENCE</scope>
</reference>
<protein>
    <recommendedName>
        <fullName evidence="3">DUF4149 domain-containing protein</fullName>
    </recommendedName>
</protein>
<gene>
    <name evidence="2" type="ORF">LCGC14_0117990</name>
</gene>
<sequence>MIYGLTLIILGLLAAPSLLLSKKPNAKELLDKITPYQGWIGLIFCIWGIWGIISAVLSIGLLGTFPIWWITWIAVSIVTAVLGFLLGYGMIQEMLLSKNEGAMKKGEELRAKLAPLQGKFGLAAIILGIWAIISSIMFMG</sequence>
<dbReference type="EMBL" id="LAZR01000036">
    <property type="protein sequence ID" value="KKO01212.1"/>
    <property type="molecule type" value="Genomic_DNA"/>
</dbReference>
<keyword evidence="1" id="KW-0812">Transmembrane</keyword>
<comment type="caution">
    <text evidence="2">The sequence shown here is derived from an EMBL/GenBank/DDBJ whole genome shotgun (WGS) entry which is preliminary data.</text>
</comment>
<feature type="transmembrane region" description="Helical" evidence="1">
    <location>
        <begin position="37"/>
        <end position="62"/>
    </location>
</feature>